<sequence length="31" mass="3676">MKMKALTYTTDFLHFDKFYGEYGTNPESLLN</sequence>
<dbReference type="Proteomes" id="UP000223370">
    <property type="component" value="Unassembled WGS sequence"/>
</dbReference>
<dbReference type="EMBL" id="BCMJ01000002">
    <property type="protein sequence ID" value="GAT18325.1"/>
    <property type="molecule type" value="Genomic_DNA"/>
</dbReference>
<gene>
    <name evidence="1" type="ORF">IWT5_00599</name>
</gene>
<reference evidence="1 2" key="1">
    <citation type="submission" date="2015-11" db="EMBL/GenBank/DDBJ databases">
        <title>Draft genome sequences of new species of the genus Lactobacillus isolated from orchardgrass silage.</title>
        <authorList>
            <person name="Tohno M."/>
            <person name="Tanizawa Y."/>
            <person name="Arita M."/>
        </authorList>
    </citation>
    <scope>NUCLEOTIDE SEQUENCE [LARGE SCALE GENOMIC DNA]</scope>
    <source>
        <strain evidence="1 2">IWT5</strain>
    </source>
</reference>
<evidence type="ECO:0000313" key="2">
    <source>
        <dbReference type="Proteomes" id="UP000223370"/>
    </source>
</evidence>
<proteinExistence type="predicted"/>
<accession>A0A1Z5H5G8</accession>
<comment type="caution">
    <text evidence="1">The sequence shown here is derived from an EMBL/GenBank/DDBJ whole genome shotgun (WGS) entry which is preliminary data.</text>
</comment>
<keyword evidence="2" id="KW-1185">Reference proteome</keyword>
<dbReference type="AlphaFoldDB" id="A0A1Z5H5G8"/>
<name>A0A1Z5H5G8_9LACO</name>
<evidence type="ECO:0000313" key="1">
    <source>
        <dbReference type="EMBL" id="GAT18325.1"/>
    </source>
</evidence>
<organism evidence="1 2">
    <name type="scientific">Secundilactobacillus silagincola</name>
    <dbReference type="NCBI Taxonomy" id="1714681"/>
    <lineage>
        <taxon>Bacteria</taxon>
        <taxon>Bacillati</taxon>
        <taxon>Bacillota</taxon>
        <taxon>Bacilli</taxon>
        <taxon>Lactobacillales</taxon>
        <taxon>Lactobacillaceae</taxon>
        <taxon>Secundilactobacillus</taxon>
    </lineage>
</organism>
<protein>
    <submittedName>
        <fullName evidence="1">Uncharacterized protein</fullName>
    </submittedName>
</protein>